<feature type="region of interest" description="Disordered" evidence="3">
    <location>
        <begin position="93"/>
        <end position="146"/>
    </location>
</feature>
<comment type="caution">
    <text evidence="1">Lacks conserved residue(s) required for the propagation of feature annotation.</text>
</comment>
<feature type="region of interest" description="Disordered" evidence="3">
    <location>
        <begin position="665"/>
        <end position="686"/>
    </location>
</feature>
<dbReference type="EMBL" id="JAIWYP010000015">
    <property type="protein sequence ID" value="KAH3699443.1"/>
    <property type="molecule type" value="Genomic_DNA"/>
</dbReference>
<feature type="chain" id="PRO_5038658001" description="EGF-like domain-containing protein" evidence="4">
    <location>
        <begin position="20"/>
        <end position="1149"/>
    </location>
</feature>
<evidence type="ECO:0000313" key="7">
    <source>
        <dbReference type="Proteomes" id="UP000828390"/>
    </source>
</evidence>
<evidence type="ECO:0000313" key="6">
    <source>
        <dbReference type="EMBL" id="KAH3699443.1"/>
    </source>
</evidence>
<evidence type="ECO:0000256" key="4">
    <source>
        <dbReference type="SAM" id="SignalP"/>
    </source>
</evidence>
<dbReference type="InterPro" id="IPR000742">
    <property type="entry name" value="EGF"/>
</dbReference>
<feature type="region of interest" description="Disordered" evidence="3">
    <location>
        <begin position="838"/>
        <end position="859"/>
    </location>
</feature>
<feature type="compositionally biased region" description="Basic and acidic residues" evidence="3">
    <location>
        <begin position="97"/>
        <end position="108"/>
    </location>
</feature>
<feature type="region of interest" description="Disordered" evidence="3">
    <location>
        <begin position="270"/>
        <end position="303"/>
    </location>
</feature>
<keyword evidence="1" id="KW-1015">Disulfide bond</keyword>
<dbReference type="CDD" id="cd00054">
    <property type="entry name" value="EGF_CA"/>
    <property type="match status" value="1"/>
</dbReference>
<dbReference type="Gene3D" id="2.10.25.10">
    <property type="entry name" value="Laminin"/>
    <property type="match status" value="1"/>
</dbReference>
<evidence type="ECO:0000256" key="1">
    <source>
        <dbReference type="PROSITE-ProRule" id="PRU00076"/>
    </source>
</evidence>
<name>A0A9D3YIJ3_DREPO</name>
<dbReference type="AlphaFoldDB" id="A0A9D3YIJ3"/>
<dbReference type="OrthoDB" id="6059867at2759"/>
<feature type="disulfide bond" evidence="1">
    <location>
        <begin position="422"/>
        <end position="431"/>
    </location>
</feature>
<feature type="compositionally biased region" description="Basic and acidic residues" evidence="3">
    <location>
        <begin position="116"/>
        <end position="137"/>
    </location>
</feature>
<organism evidence="6 7">
    <name type="scientific">Dreissena polymorpha</name>
    <name type="common">Zebra mussel</name>
    <name type="synonym">Mytilus polymorpha</name>
    <dbReference type="NCBI Taxonomy" id="45954"/>
    <lineage>
        <taxon>Eukaryota</taxon>
        <taxon>Metazoa</taxon>
        <taxon>Spiralia</taxon>
        <taxon>Lophotrochozoa</taxon>
        <taxon>Mollusca</taxon>
        <taxon>Bivalvia</taxon>
        <taxon>Autobranchia</taxon>
        <taxon>Heteroconchia</taxon>
        <taxon>Euheterodonta</taxon>
        <taxon>Imparidentia</taxon>
        <taxon>Neoheterodontei</taxon>
        <taxon>Myida</taxon>
        <taxon>Dreissenoidea</taxon>
        <taxon>Dreissenidae</taxon>
        <taxon>Dreissena</taxon>
    </lineage>
</organism>
<evidence type="ECO:0000256" key="2">
    <source>
        <dbReference type="SAM" id="Coils"/>
    </source>
</evidence>
<feature type="signal peptide" evidence="4">
    <location>
        <begin position="1"/>
        <end position="19"/>
    </location>
</feature>
<feature type="compositionally biased region" description="Polar residues" evidence="3">
    <location>
        <begin position="291"/>
        <end position="303"/>
    </location>
</feature>
<sequence length="1149" mass="130499">MAPMLKFCIFMFTLQTVISKDPLNTDVDRLAQDSNEIQHLKYELLQLEKAKRRIKDEIAMDRRDIMNIRNSQRNPSTNLHHKHGQYHQKRFLNTPHELQRYRSRENSFRKRQVQSRRKENQSRRKENFGKYSRKEASNRGNCLDEQFESDGKSVPCSMMILNLPNMPHYQKRHQLCALPSTKCCQTCMKVAQESQSTQQKDSAPRAQIATASNIGNCLDEQFESDGKSVPCSMMILNLPNMPHYQKRHQLCALPSTKCCQTCMKVAQESQSTQQKDSASQAQIATGEKQESQSTQQKDSASRAQIATEYPPLDLSDCEDQTLDFNEHMWPCEFLIENVTGKNAYKRRHELCNQPTTKCCNTCRVIEQKHRLKPQAEEKESSTEAQTVIPEQKDPCAANPCKNGGICRADKRRKTNGGFECACKVNYRGKLCHQEMENCNKLRCLAIKGCVVAPSGSVCLCSGALSGRLCHGDKESQLVKVKMIVSKHTIILGEITLGTIAVITLLVSLCLCVHCKRVDKKRTKLRKHYKNALDDGYIPEVPPPDWLTVSNDVIKTCLCCCAAKSSLPSSYKPSKRKSREKLADKEEEEMTYLLKSNTRVDLKRAGRSHPAPLKRPSIFGYNENAYIAHPQSVPIRQPRSEARHISEKDARGAEFTKLVHVNQNARTGRQKSGISRSGENGLKLPDGAIDTKASNNYASTFRRGDNILRIRGNSATHIHRKVRLGNVDRRGKLVNPHIVEGNKHLRYIEPGKRSINYRPTKRSTYRDKVSSDSCAASYMSEVPYLNAFELVRENMNMNMNDDRVFQKESRLCCYKNSETLSSITQAALVGTEMFENPKRNKNALSKEATPVKSTSEPSYTEMREKGFKDNVDITNTENYGEYNDAEHVPNVMPRTEETNLNMNENSFNAGCTYLHFSQSKYVHVSGVDEQCQKLPFITGDTLGDKQHPITDPSADLTRCSENLIKSKRDKGRGDGEKLLYEKQTRNKLHDDRQALSYERQTTLKDNSVVLEEALSDDLTCLSETLIEGQRDNEYDDRQALSYERKATTKDEIVALKEGASDYLTRFIGKRIERKRNTVCVDMPGQSYERQKSMTDDIVALDEGVSDEELTGIWKTTVTVPASEERDETIDNSGESLSSERMSDENDLGEF</sequence>
<feature type="compositionally biased region" description="Polar residues" evidence="3">
    <location>
        <begin position="1129"/>
        <end position="1138"/>
    </location>
</feature>
<dbReference type="Pfam" id="PF00008">
    <property type="entry name" value="EGF"/>
    <property type="match status" value="1"/>
</dbReference>
<dbReference type="SMART" id="SM00181">
    <property type="entry name" value="EGF"/>
    <property type="match status" value="1"/>
</dbReference>
<keyword evidence="2" id="KW-0175">Coiled coil</keyword>
<dbReference type="SUPFAM" id="SSF57196">
    <property type="entry name" value="EGF/Laminin"/>
    <property type="match status" value="1"/>
</dbReference>
<comment type="caution">
    <text evidence="6">The sequence shown here is derived from an EMBL/GenBank/DDBJ whole genome shotgun (WGS) entry which is preliminary data.</text>
</comment>
<keyword evidence="1" id="KW-0245">EGF-like domain</keyword>
<dbReference type="Proteomes" id="UP000828390">
    <property type="component" value="Unassembled WGS sequence"/>
</dbReference>
<feature type="region of interest" description="Disordered" evidence="3">
    <location>
        <begin position="1116"/>
        <end position="1149"/>
    </location>
</feature>
<dbReference type="PROSITE" id="PS00022">
    <property type="entry name" value="EGF_1"/>
    <property type="match status" value="2"/>
</dbReference>
<proteinExistence type="predicted"/>
<evidence type="ECO:0000259" key="5">
    <source>
        <dbReference type="PROSITE" id="PS50026"/>
    </source>
</evidence>
<reference evidence="6" key="1">
    <citation type="journal article" date="2019" name="bioRxiv">
        <title>The Genome of the Zebra Mussel, Dreissena polymorpha: A Resource for Invasive Species Research.</title>
        <authorList>
            <person name="McCartney M.A."/>
            <person name="Auch B."/>
            <person name="Kono T."/>
            <person name="Mallez S."/>
            <person name="Zhang Y."/>
            <person name="Obille A."/>
            <person name="Becker A."/>
            <person name="Abrahante J.E."/>
            <person name="Garbe J."/>
            <person name="Badalamenti J.P."/>
            <person name="Herman A."/>
            <person name="Mangelson H."/>
            <person name="Liachko I."/>
            <person name="Sullivan S."/>
            <person name="Sone E.D."/>
            <person name="Koren S."/>
            <person name="Silverstein K.A.T."/>
            <person name="Beckman K.B."/>
            <person name="Gohl D.M."/>
        </authorList>
    </citation>
    <scope>NUCLEOTIDE SEQUENCE</scope>
    <source>
        <strain evidence="6">Duluth1</strain>
        <tissue evidence="6">Whole animal</tissue>
    </source>
</reference>
<keyword evidence="7" id="KW-1185">Reference proteome</keyword>
<reference evidence="6" key="2">
    <citation type="submission" date="2020-11" db="EMBL/GenBank/DDBJ databases">
        <authorList>
            <person name="McCartney M.A."/>
            <person name="Auch B."/>
            <person name="Kono T."/>
            <person name="Mallez S."/>
            <person name="Becker A."/>
            <person name="Gohl D.M."/>
            <person name="Silverstein K.A.T."/>
            <person name="Koren S."/>
            <person name="Bechman K.B."/>
            <person name="Herman A."/>
            <person name="Abrahante J.E."/>
            <person name="Garbe J."/>
        </authorList>
    </citation>
    <scope>NUCLEOTIDE SEQUENCE</scope>
    <source>
        <strain evidence="6">Duluth1</strain>
        <tissue evidence="6">Whole animal</tissue>
    </source>
</reference>
<feature type="coiled-coil region" evidence="2">
    <location>
        <begin position="30"/>
        <end position="57"/>
    </location>
</feature>
<keyword evidence="4" id="KW-0732">Signal</keyword>
<evidence type="ECO:0000256" key="3">
    <source>
        <dbReference type="SAM" id="MobiDB-lite"/>
    </source>
</evidence>
<protein>
    <recommendedName>
        <fullName evidence="5">EGF-like domain-containing protein</fullName>
    </recommendedName>
</protein>
<feature type="compositionally biased region" description="Polar residues" evidence="3">
    <location>
        <begin position="665"/>
        <end position="677"/>
    </location>
</feature>
<gene>
    <name evidence="6" type="ORF">DPMN_074398</name>
</gene>
<feature type="compositionally biased region" description="Polar residues" evidence="3">
    <location>
        <begin position="270"/>
        <end position="283"/>
    </location>
</feature>
<feature type="domain" description="EGF-like" evidence="5">
    <location>
        <begin position="391"/>
        <end position="432"/>
    </location>
</feature>
<accession>A0A9D3YIJ3</accession>
<dbReference type="PROSITE" id="PS50026">
    <property type="entry name" value="EGF_3"/>
    <property type="match status" value="1"/>
</dbReference>